<protein>
    <submittedName>
        <fullName evidence="1">Uncharacterized protein</fullName>
    </submittedName>
</protein>
<sequence>MKTVLYIVFYYPPVGGSGVHRGVKFTRYLPEFGWNSIVLTPNPKLIKQPKDYSLLKELSPEQKIEHFFTLDARWLFKIFWGLNLPQVVNWLNYHIFKPDEDIISLPFLHRKISSIMKRQKIDLIFISGPPFSLMLNVLWLKKNYHLPVITDFRDDWSQGQSRLDNPPPESFKQYELQLEHQVLTKSDKVIVANEAIKDNFLSIHSEMSPEHFVVITNGYDEKDFQKDFPPRETEKDKLQIVYIGSLYGRRQPAMVWKVLIDLVEQGKINPEKISIHIFGPNYRSFVFKGYENNQILEKIVKLQPYLNHSQVPEVMSQADVLWLFIGAGPKSDAISTGKIFEYMRSGKPIWAVINPQGMAANILRPSGLSFIADNENPVDIANSLVNLYNLWQEEKLSVMPDWDYIRSFERRELTRKLAGVFDQTLNKINPDKMNNLD</sequence>
<organism evidence="1 2">
    <name type="scientific">Candidatus Syntrophosphaera thermopropionivorans</name>
    <dbReference type="NCBI Taxonomy" id="2593015"/>
    <lineage>
        <taxon>Bacteria</taxon>
        <taxon>Pseudomonadati</taxon>
        <taxon>Candidatus Cloacimonadota</taxon>
        <taxon>Candidatus Cloacimonadia</taxon>
        <taxon>Candidatus Cloacimonadales</taxon>
        <taxon>Candidatus Cloacimonadaceae</taxon>
        <taxon>Candidatus Syntrophosphaera</taxon>
    </lineage>
</organism>
<comment type="caution">
    <text evidence="1">The sequence shown here is derived from an EMBL/GenBank/DDBJ whole genome shotgun (WGS) entry which is preliminary data.</text>
</comment>
<evidence type="ECO:0000313" key="2">
    <source>
        <dbReference type="Proteomes" id="UP000294588"/>
    </source>
</evidence>
<gene>
    <name evidence="1" type="ORF">E0946_01755</name>
</gene>
<reference evidence="1" key="1">
    <citation type="submission" date="2019-03" db="EMBL/GenBank/DDBJ databases">
        <title>Candidatus Syntrophosphaera thermopropionivorans: a novel player in syntrophic propionate oxidation during anaerobic digestion.</title>
        <authorList>
            <person name="Dyksma S."/>
        </authorList>
    </citation>
    <scope>NUCLEOTIDE SEQUENCE</scope>
    <source>
        <strain evidence="1">W5</strain>
    </source>
</reference>
<name>A0AC61QKG3_9BACT</name>
<evidence type="ECO:0000313" key="1">
    <source>
        <dbReference type="EMBL" id="TDF74176.1"/>
    </source>
</evidence>
<keyword evidence="2" id="KW-1185">Reference proteome</keyword>
<dbReference type="Proteomes" id="UP000294588">
    <property type="component" value="Unassembled WGS sequence"/>
</dbReference>
<accession>A0AC61QKG3</accession>
<proteinExistence type="predicted"/>
<dbReference type="EMBL" id="SMOG01000002">
    <property type="protein sequence ID" value="TDF74176.1"/>
    <property type="molecule type" value="Genomic_DNA"/>
</dbReference>